<keyword evidence="3" id="KW-0813">Transport</keyword>
<keyword evidence="6 7" id="KW-0472">Membrane</keyword>
<evidence type="ECO:0000313" key="9">
    <source>
        <dbReference type="Proteomes" id="UP000246991"/>
    </source>
</evidence>
<feature type="transmembrane region" description="Helical" evidence="7">
    <location>
        <begin position="124"/>
        <end position="150"/>
    </location>
</feature>
<evidence type="ECO:0000256" key="1">
    <source>
        <dbReference type="ARBA" id="ARBA00004141"/>
    </source>
</evidence>
<dbReference type="OrthoDB" id="46396at2759"/>
<evidence type="ECO:0000256" key="4">
    <source>
        <dbReference type="ARBA" id="ARBA00022692"/>
    </source>
</evidence>
<feature type="transmembrane region" description="Helical" evidence="7">
    <location>
        <begin position="231"/>
        <end position="249"/>
    </location>
</feature>
<evidence type="ECO:0000256" key="2">
    <source>
        <dbReference type="ARBA" id="ARBA00007965"/>
    </source>
</evidence>
<feature type="transmembrane region" description="Helical" evidence="7">
    <location>
        <begin position="170"/>
        <end position="192"/>
    </location>
</feature>
<keyword evidence="9" id="KW-1185">Reference proteome</keyword>
<feature type="transmembrane region" description="Helical" evidence="7">
    <location>
        <begin position="31"/>
        <end position="49"/>
    </location>
</feature>
<keyword evidence="4 7" id="KW-0812">Transmembrane</keyword>
<proteinExistence type="inferred from homology"/>
<evidence type="ECO:0000313" key="8">
    <source>
        <dbReference type="EMBL" id="PWW71666.1"/>
    </source>
</evidence>
<evidence type="ECO:0000256" key="6">
    <source>
        <dbReference type="ARBA" id="ARBA00023136"/>
    </source>
</evidence>
<comment type="similarity">
    <text evidence="2">Belongs to the SLC29A/ENT transporter (TC 2.A.57) family.</text>
</comment>
<evidence type="ECO:0000256" key="5">
    <source>
        <dbReference type="ARBA" id="ARBA00022989"/>
    </source>
</evidence>
<reference evidence="8 9" key="1">
    <citation type="submission" date="2018-03" db="EMBL/GenBank/DDBJ databases">
        <title>Genomes of Pezizomycetes fungi and the evolution of truffles.</title>
        <authorList>
            <person name="Murat C."/>
            <person name="Payen T."/>
            <person name="Noel B."/>
            <person name="Kuo A."/>
            <person name="Martin F.M."/>
        </authorList>
    </citation>
    <scope>NUCLEOTIDE SEQUENCE [LARGE SCALE GENOMIC DNA]</scope>
    <source>
        <strain evidence="8">091103-1</strain>
    </source>
</reference>
<feature type="transmembrane region" description="Helical" evidence="7">
    <location>
        <begin position="92"/>
        <end position="117"/>
    </location>
</feature>
<dbReference type="PANTHER" id="PTHR10332">
    <property type="entry name" value="EQUILIBRATIVE NUCLEOSIDE TRANSPORTER"/>
    <property type="match status" value="1"/>
</dbReference>
<sequence length="362" mass="40942">MERLRGWWKLTYEPFEDQDEREDVSSPKAQHVSWFEYFVFLSLGVAMLRSRNTFMAYATYFQCRFTKNEFLLNNFQSLILVLSTITNLGSAVYFSICASLEINCAVFTVLALSAVIFQVGPEAYIMVLLACVLCTSWSAGLNQNGIFAFVNKRPLSLRVPRGSTASPKSAFIYFPTATSISRSSLLLFLLLLSRHRISPHKSWSDITDSEDHAPVMHTQVSLWVLLKKLEFLSFAIWLCFLVTIIFPVHSQVILSVHLEDTSLRMFKPDVFIPIGFTCDRPKLLTLVSIARLVYITSYTICNIKGHRAVISSDLFYWLVQFTFEISNGRVGSNKEASGSFMGMCLVAGLRTGSFPSFLIVNV</sequence>
<dbReference type="GO" id="GO:0000329">
    <property type="term" value="C:fungal-type vacuole membrane"/>
    <property type="evidence" value="ECO:0007669"/>
    <property type="project" value="TreeGrafter"/>
</dbReference>
<comment type="subcellular location">
    <subcellularLocation>
        <location evidence="1">Membrane</location>
        <topology evidence="1">Multi-pass membrane protein</topology>
    </subcellularLocation>
</comment>
<keyword evidence="5 7" id="KW-1133">Transmembrane helix</keyword>
<dbReference type="Proteomes" id="UP000246991">
    <property type="component" value="Unassembled WGS sequence"/>
</dbReference>
<dbReference type="GO" id="GO:0005886">
    <property type="term" value="C:plasma membrane"/>
    <property type="evidence" value="ECO:0007669"/>
    <property type="project" value="TreeGrafter"/>
</dbReference>
<dbReference type="EMBL" id="PYWC01000152">
    <property type="protein sequence ID" value="PWW71666.1"/>
    <property type="molecule type" value="Genomic_DNA"/>
</dbReference>
<dbReference type="AlphaFoldDB" id="A0A317SDM0"/>
<organism evidence="8 9">
    <name type="scientific">Tuber magnatum</name>
    <name type="common">white Piedmont truffle</name>
    <dbReference type="NCBI Taxonomy" id="42249"/>
    <lineage>
        <taxon>Eukaryota</taxon>
        <taxon>Fungi</taxon>
        <taxon>Dikarya</taxon>
        <taxon>Ascomycota</taxon>
        <taxon>Pezizomycotina</taxon>
        <taxon>Pezizomycetes</taxon>
        <taxon>Pezizales</taxon>
        <taxon>Tuberaceae</taxon>
        <taxon>Tuber</taxon>
    </lineage>
</organism>
<dbReference type="GO" id="GO:0034257">
    <property type="term" value="F:nicotinamide riboside transmembrane transporter activity"/>
    <property type="evidence" value="ECO:0007669"/>
    <property type="project" value="TreeGrafter"/>
</dbReference>
<dbReference type="InterPro" id="IPR002259">
    <property type="entry name" value="Eqnu_transpt"/>
</dbReference>
<comment type="caution">
    <text evidence="8">The sequence shown here is derived from an EMBL/GenBank/DDBJ whole genome shotgun (WGS) entry which is preliminary data.</text>
</comment>
<name>A0A317SDM0_9PEZI</name>
<dbReference type="PIRSF" id="PIRSF016379">
    <property type="entry name" value="ENT"/>
    <property type="match status" value="1"/>
</dbReference>
<accession>A0A317SDM0</accession>
<gene>
    <name evidence="8" type="ORF">C7212DRAFT_355176</name>
</gene>
<evidence type="ECO:0000256" key="3">
    <source>
        <dbReference type="ARBA" id="ARBA00022448"/>
    </source>
</evidence>
<dbReference type="PANTHER" id="PTHR10332:SF88">
    <property type="entry name" value="EQUILIBRATIVE NUCLEOSIDE TRANSPORTER 1, ISOFORM A"/>
    <property type="match status" value="1"/>
</dbReference>
<dbReference type="GO" id="GO:0015205">
    <property type="term" value="F:nucleobase transmembrane transporter activity"/>
    <property type="evidence" value="ECO:0007669"/>
    <property type="project" value="TreeGrafter"/>
</dbReference>
<evidence type="ECO:0000256" key="7">
    <source>
        <dbReference type="SAM" id="Phobius"/>
    </source>
</evidence>
<feature type="transmembrane region" description="Helical" evidence="7">
    <location>
        <begin position="70"/>
        <end position="86"/>
    </location>
</feature>
<protein>
    <submittedName>
        <fullName evidence="8">Uncharacterized protein</fullName>
    </submittedName>
</protein>